<reference evidence="1" key="2">
    <citation type="submission" date="2020-09" db="EMBL/GenBank/DDBJ databases">
        <authorList>
            <person name="Sun Q."/>
            <person name="Zhou Y."/>
        </authorList>
    </citation>
    <scope>NUCLEOTIDE SEQUENCE</scope>
    <source>
        <strain evidence="1">CGMCC 1.15320</strain>
    </source>
</reference>
<protein>
    <submittedName>
        <fullName evidence="1">Gamma-glutamyltranspeptidase</fullName>
    </submittedName>
</protein>
<dbReference type="AlphaFoldDB" id="A0A916WA06"/>
<proteinExistence type="predicted"/>
<dbReference type="RefSeq" id="WP_210315569.1">
    <property type="nucleotide sequence ID" value="NZ_BMIF01000016.1"/>
</dbReference>
<dbReference type="InterPro" id="IPR029055">
    <property type="entry name" value="Ntn_hydrolases_N"/>
</dbReference>
<name>A0A916WA06_9HYPH</name>
<dbReference type="InterPro" id="IPR043137">
    <property type="entry name" value="GGT_ssub_C"/>
</dbReference>
<dbReference type="SUPFAM" id="SSF56235">
    <property type="entry name" value="N-terminal nucleophile aminohydrolases (Ntn hydrolases)"/>
    <property type="match status" value="1"/>
</dbReference>
<dbReference type="InterPro" id="IPR052896">
    <property type="entry name" value="GGT-like_enzyme"/>
</dbReference>
<sequence length="581" mass="62967">MEQKTGSYRPSTAPFRARVMGHTHAVAAGHYLAAQAAFQVLEAGGNAIDAGVAGGIALGVVQSEYVGFGGVAPIMVRIAETGQTWTFAGVGHWPAATDVELFRTKYEGRIPRGILRTVIPAAPASWIAALARFGTMTYGEVASAALRFARDGFPMPGLMHHIINDAADEYRNYETNAAIYLPGGRVPPVGERFVQSDLANSIQYMIDEEKKALARGDRLAGLKAARDAFYRGDIAAKMVQYHKENGGWLAMSDLEDYDVDCEQVSPVKFGEMDVYTCGPWCQGPILAQTMGMLDNFDLGALGHNSPEYIHLITEALKLSYADRQAYVGDPKFVDVPYKQMLDPAYFKDRIRNISMERAAPGMPLPGDPRGFVPPMPDPAKPEDDIEHIDTSYICAVDRYGNAFSATPSDGSSTSPIIPGLGFVASSRGVQSWTEADAPAVVGPGRRPRLTPNPVIVHHPDHFVQPIGSPGNDVQPQAMLQVLLNIHVFGMTPQEAVEAPRFATFSYPRSSAPHSYDPGMMKLEARIDPSVASRLKELGHDVRDWPEWEWTAGAVCTILADKSKGVLEGASDPRRPTAALAC</sequence>
<dbReference type="PANTHER" id="PTHR43881">
    <property type="entry name" value="GAMMA-GLUTAMYLTRANSPEPTIDASE (AFU_ORTHOLOGUE AFUA_4G13580)"/>
    <property type="match status" value="1"/>
</dbReference>
<evidence type="ECO:0000313" key="1">
    <source>
        <dbReference type="EMBL" id="GGA79631.1"/>
    </source>
</evidence>
<dbReference type="Gene3D" id="1.10.246.130">
    <property type="match status" value="1"/>
</dbReference>
<dbReference type="EMBL" id="BMIF01000016">
    <property type="protein sequence ID" value="GGA79631.1"/>
    <property type="molecule type" value="Genomic_DNA"/>
</dbReference>
<dbReference type="PRINTS" id="PR01210">
    <property type="entry name" value="GGTRANSPTASE"/>
</dbReference>
<dbReference type="PANTHER" id="PTHR43881:SF1">
    <property type="entry name" value="GAMMA-GLUTAMYLTRANSPEPTIDASE (AFU_ORTHOLOGUE AFUA_4G13580)"/>
    <property type="match status" value="1"/>
</dbReference>
<comment type="caution">
    <text evidence="1">The sequence shown here is derived from an EMBL/GenBank/DDBJ whole genome shotgun (WGS) entry which is preliminary data.</text>
</comment>
<organism evidence="1 2">
    <name type="scientific">Nitratireductor aestuarii</name>
    <dbReference type="NCBI Taxonomy" id="1735103"/>
    <lineage>
        <taxon>Bacteria</taxon>
        <taxon>Pseudomonadati</taxon>
        <taxon>Pseudomonadota</taxon>
        <taxon>Alphaproteobacteria</taxon>
        <taxon>Hyphomicrobiales</taxon>
        <taxon>Phyllobacteriaceae</taxon>
        <taxon>Nitratireductor</taxon>
    </lineage>
</organism>
<dbReference type="Proteomes" id="UP000636264">
    <property type="component" value="Unassembled WGS sequence"/>
</dbReference>
<gene>
    <name evidence="1" type="ORF">GCM10011385_37310</name>
</gene>
<evidence type="ECO:0000313" key="2">
    <source>
        <dbReference type="Proteomes" id="UP000636264"/>
    </source>
</evidence>
<dbReference type="Gene3D" id="3.60.20.40">
    <property type="match status" value="1"/>
</dbReference>
<dbReference type="InterPro" id="IPR043138">
    <property type="entry name" value="GGT_lsub"/>
</dbReference>
<accession>A0A916WA06</accession>
<keyword evidence="2" id="KW-1185">Reference proteome</keyword>
<dbReference type="Pfam" id="PF01019">
    <property type="entry name" value="G_glu_transpept"/>
    <property type="match status" value="1"/>
</dbReference>
<reference evidence="1" key="1">
    <citation type="journal article" date="2014" name="Int. J. Syst. Evol. Microbiol.">
        <title>Complete genome sequence of Corynebacterium casei LMG S-19264T (=DSM 44701T), isolated from a smear-ripened cheese.</title>
        <authorList>
            <consortium name="US DOE Joint Genome Institute (JGI-PGF)"/>
            <person name="Walter F."/>
            <person name="Albersmeier A."/>
            <person name="Kalinowski J."/>
            <person name="Ruckert C."/>
        </authorList>
    </citation>
    <scope>NUCLEOTIDE SEQUENCE</scope>
    <source>
        <strain evidence="1">CGMCC 1.15320</strain>
    </source>
</reference>